<sequence length="366" mass="38299">MLTFAKGLGRTIGTGAFIAATLLTGAASAEDEIVSLADQGDIAPFCGNEPLRVAAIDGYGGNSWRKTVIAELRDEAAKCPNITRVEYADVAGDIQAYNAAINGFSSQGFEVILAFPDFGDATIPAFRAAYQAGATVVPWWQGLSGEIGVDYAANPTGASYEAGVAMGEFVVEALDGEGTTVFLGGLAGSASTMTWFNGYKDVLSKHPGIKLLDENFIVTNWNPADAQKAVAGLIAKYGEIGAIASDYGVTSLAAVKAYEAARLPVPAQAYPGVSNEYICKYMDAKAAGEDWPMLALGISPGAIRFALRAALAARMGVENPEARKLALIEFGNSLKNKDPLCDPSMPPDADLTSTLSADELKVVFEN</sequence>
<dbReference type="SUPFAM" id="SSF53822">
    <property type="entry name" value="Periplasmic binding protein-like I"/>
    <property type="match status" value="1"/>
</dbReference>
<organism evidence="4 5">
    <name type="scientific">Sinisalibacter aestuarii</name>
    <dbReference type="NCBI Taxonomy" id="2949426"/>
    <lineage>
        <taxon>Bacteria</taxon>
        <taxon>Pseudomonadati</taxon>
        <taxon>Pseudomonadota</taxon>
        <taxon>Alphaproteobacteria</taxon>
        <taxon>Rhodobacterales</taxon>
        <taxon>Roseobacteraceae</taxon>
        <taxon>Sinisalibacter</taxon>
    </lineage>
</organism>
<dbReference type="Pfam" id="PF13407">
    <property type="entry name" value="Peripla_BP_4"/>
    <property type="match status" value="1"/>
</dbReference>
<dbReference type="RefSeq" id="WP_281841372.1">
    <property type="nucleotide sequence ID" value="NZ_BROH01000002.1"/>
</dbReference>
<evidence type="ECO:0000313" key="4">
    <source>
        <dbReference type="EMBL" id="GKY87387.1"/>
    </source>
</evidence>
<gene>
    <name evidence="4" type="ORF">STA1M1_12560</name>
</gene>
<feature type="domain" description="Periplasmic binding protein" evidence="3">
    <location>
        <begin position="60"/>
        <end position="263"/>
    </location>
</feature>
<evidence type="ECO:0000256" key="2">
    <source>
        <dbReference type="ARBA" id="ARBA00007639"/>
    </source>
</evidence>
<dbReference type="InterPro" id="IPR025997">
    <property type="entry name" value="SBP_2_dom"/>
</dbReference>
<dbReference type="InterPro" id="IPR050555">
    <property type="entry name" value="Bact_Solute-Bind_Prot2"/>
</dbReference>
<protein>
    <submittedName>
        <fullName evidence="4">ABC transporter substrate-binding protein</fullName>
    </submittedName>
</protein>
<dbReference type="EMBL" id="BROH01000002">
    <property type="protein sequence ID" value="GKY87387.1"/>
    <property type="molecule type" value="Genomic_DNA"/>
</dbReference>
<evidence type="ECO:0000313" key="5">
    <source>
        <dbReference type="Proteomes" id="UP001144205"/>
    </source>
</evidence>
<comment type="caution">
    <text evidence="4">The sequence shown here is derived from an EMBL/GenBank/DDBJ whole genome shotgun (WGS) entry which is preliminary data.</text>
</comment>
<dbReference type="PANTHER" id="PTHR30036">
    <property type="entry name" value="D-XYLOSE-BINDING PERIPLASMIC PROTEIN"/>
    <property type="match status" value="1"/>
</dbReference>
<evidence type="ECO:0000256" key="1">
    <source>
        <dbReference type="ARBA" id="ARBA00004418"/>
    </source>
</evidence>
<comment type="subcellular location">
    <subcellularLocation>
        <location evidence="1">Periplasm</location>
    </subcellularLocation>
</comment>
<comment type="similarity">
    <text evidence="2">Belongs to the bacterial solute-binding protein 2 family.</text>
</comment>
<keyword evidence="5" id="KW-1185">Reference proteome</keyword>
<dbReference type="InterPro" id="IPR028082">
    <property type="entry name" value="Peripla_BP_I"/>
</dbReference>
<name>A0ABQ5LQU9_9RHOB</name>
<reference evidence="4" key="1">
    <citation type="journal article" date="2023" name="Int. J. Syst. Evol. Microbiol.">
        <title>Sinisalibacter aestuarii sp. nov., isolated from estuarine sediment of the Arakawa River.</title>
        <authorList>
            <person name="Arafat S.T."/>
            <person name="Hirano S."/>
            <person name="Sato A."/>
            <person name="Takeuchi K."/>
            <person name="Yasuda T."/>
            <person name="Terahara T."/>
            <person name="Hamada M."/>
            <person name="Kobayashi T."/>
        </authorList>
    </citation>
    <scope>NUCLEOTIDE SEQUENCE</scope>
    <source>
        <strain evidence="4">B-399</strain>
    </source>
</reference>
<accession>A0ABQ5LQU9</accession>
<dbReference type="Proteomes" id="UP001144205">
    <property type="component" value="Unassembled WGS sequence"/>
</dbReference>
<dbReference type="Gene3D" id="3.40.50.2300">
    <property type="match status" value="2"/>
</dbReference>
<dbReference type="PANTHER" id="PTHR30036:SF7">
    <property type="entry name" value="ABC TRANSPORTER PERIPLASMIC-BINDING PROTEIN YPHF"/>
    <property type="match status" value="1"/>
</dbReference>
<proteinExistence type="inferred from homology"/>
<evidence type="ECO:0000259" key="3">
    <source>
        <dbReference type="Pfam" id="PF13407"/>
    </source>
</evidence>